<dbReference type="Pfam" id="PF23359">
    <property type="entry name" value="Lsr2_DNA-bd"/>
    <property type="match status" value="1"/>
</dbReference>
<feature type="domain" description="Lsr2 DNA-binding" evidence="3">
    <location>
        <begin position="73"/>
        <end position="106"/>
    </location>
</feature>
<name>A0A2H4PGG5_9CAUD</name>
<dbReference type="Gene3D" id="4.10.320.10">
    <property type="entry name" value="E3-binding domain"/>
    <property type="match status" value="1"/>
</dbReference>
<sequence>MKNERVVVELVDDIDGTGTARTVSFAVDGTAYEIELNKKNEQKLIKAMAPWIESARKVAPARQTRRRRTTKKIDNSAVRQWAGENGVEVNATGRIPKAVIDQYEAAHA</sequence>
<dbReference type="InterPro" id="IPR024412">
    <property type="entry name" value="Lsr2_dim_dom"/>
</dbReference>
<reference evidence="4 5" key="1">
    <citation type="submission" date="2017-10" db="EMBL/GenBank/DDBJ databases">
        <authorList>
            <person name="Sulaiman A."/>
            <person name="Sivoravong A."/>
            <person name="Swapan B."/>
            <person name="Layton S.R."/>
            <person name="Kim T."/>
            <person name="Hughes L.E."/>
            <person name="Garlena R.A."/>
            <person name="Russell D.A."/>
            <person name="Pope W.H."/>
            <person name="Jacobs-Sera D."/>
            <person name="Hendrix R.W."/>
            <person name="Hatfull G.F."/>
        </authorList>
    </citation>
    <scope>NUCLEOTIDE SEQUENCE [LARGE SCALE GENOMIC DNA]</scope>
</reference>
<dbReference type="Proteomes" id="UP000240486">
    <property type="component" value="Segment"/>
</dbReference>
<keyword evidence="5" id="KW-1185">Reference proteome</keyword>
<dbReference type="GO" id="GO:0016746">
    <property type="term" value="F:acyltransferase activity"/>
    <property type="evidence" value="ECO:0007669"/>
    <property type="project" value="InterPro"/>
</dbReference>
<dbReference type="InterPro" id="IPR055370">
    <property type="entry name" value="Lsr2_DNA-bd"/>
</dbReference>
<dbReference type="Pfam" id="PF11774">
    <property type="entry name" value="Lsr2"/>
    <property type="match status" value="1"/>
</dbReference>
<feature type="domain" description="Lsr2 dimerization" evidence="2">
    <location>
        <begin position="5"/>
        <end position="58"/>
    </location>
</feature>
<proteinExistence type="predicted"/>
<dbReference type="InterPro" id="IPR042261">
    <property type="entry name" value="Lsr2-like_dimerization"/>
</dbReference>
<dbReference type="GO" id="GO:0003677">
    <property type="term" value="F:DNA binding"/>
    <property type="evidence" value="ECO:0007669"/>
    <property type="project" value="UniProtKB-KW"/>
</dbReference>
<evidence type="ECO:0000313" key="4">
    <source>
        <dbReference type="EMBL" id="ATW61324.1"/>
    </source>
</evidence>
<gene>
    <name evidence="4" type="ORF">SEA_ALSABER_50</name>
</gene>
<evidence type="ECO:0000259" key="3">
    <source>
        <dbReference type="Pfam" id="PF23359"/>
    </source>
</evidence>
<evidence type="ECO:0000256" key="1">
    <source>
        <dbReference type="ARBA" id="ARBA00023125"/>
    </source>
</evidence>
<dbReference type="InterPro" id="IPR036625">
    <property type="entry name" value="E3-bd_dom_sf"/>
</dbReference>
<keyword evidence="1" id="KW-0238">DNA-binding</keyword>
<dbReference type="EMBL" id="MG298964">
    <property type="protein sequence ID" value="ATW61324.1"/>
    <property type="molecule type" value="Genomic_DNA"/>
</dbReference>
<dbReference type="Gene3D" id="3.30.60.230">
    <property type="entry name" value="Lsr2, dimerization domain"/>
    <property type="match status" value="1"/>
</dbReference>
<protein>
    <submittedName>
        <fullName evidence="4">Lsr2-like DNA bridging protein</fullName>
    </submittedName>
</protein>
<accession>A0A2H4PGG5</accession>
<evidence type="ECO:0000313" key="5">
    <source>
        <dbReference type="Proteomes" id="UP000240486"/>
    </source>
</evidence>
<organism evidence="4 5">
    <name type="scientific">Streptomyces phage Alsaber</name>
    <dbReference type="NCBI Taxonomy" id="2053672"/>
    <lineage>
        <taxon>Viruses</taxon>
        <taxon>Duplodnaviria</taxon>
        <taxon>Heunggongvirae</taxon>
        <taxon>Uroviricota</taxon>
        <taxon>Caudoviricetes</taxon>
        <taxon>Arquatrovirinae</taxon>
        <taxon>Camvirus</taxon>
        <taxon>Camvirus alsaber</taxon>
    </lineage>
</organism>
<evidence type="ECO:0000259" key="2">
    <source>
        <dbReference type="Pfam" id="PF11774"/>
    </source>
</evidence>